<dbReference type="Gene3D" id="3.30.70.2220">
    <property type="entry name" value="CRISPR-Cas system, Cmr2 subunit, D1 domain, cysteine cluster"/>
    <property type="match status" value="1"/>
</dbReference>
<dbReference type="Pfam" id="PF22335">
    <property type="entry name" value="Cas10-Cmr2_palm2"/>
    <property type="match status" value="1"/>
</dbReference>
<keyword evidence="1" id="KW-0547">Nucleotide-binding</keyword>
<keyword evidence="2" id="KW-0051">Antiviral defense</keyword>
<dbReference type="EMBL" id="FQXH01000042">
    <property type="protein sequence ID" value="SHH53859.1"/>
    <property type="molecule type" value="Genomic_DNA"/>
</dbReference>
<name>A0A1M5TT19_9FIRM</name>
<dbReference type="InterPro" id="IPR043128">
    <property type="entry name" value="Rev_trsase/Diguanyl_cyclase"/>
</dbReference>
<evidence type="ECO:0000313" key="4">
    <source>
        <dbReference type="EMBL" id="SHH53859.1"/>
    </source>
</evidence>
<protein>
    <submittedName>
        <fullName evidence="4">CRISPR-associated protein Cmr2</fullName>
    </submittedName>
</protein>
<evidence type="ECO:0000313" key="5">
    <source>
        <dbReference type="Proteomes" id="UP000242520"/>
    </source>
</evidence>
<feature type="domain" description="GGDEF" evidence="3">
    <location>
        <begin position="292"/>
        <end position="433"/>
    </location>
</feature>
<dbReference type="PROSITE" id="PS50887">
    <property type="entry name" value="GGDEF"/>
    <property type="match status" value="1"/>
</dbReference>
<evidence type="ECO:0000256" key="1">
    <source>
        <dbReference type="ARBA" id="ARBA00022741"/>
    </source>
</evidence>
<dbReference type="Pfam" id="PF12469">
    <property type="entry name" value="Cmr2_N"/>
    <property type="match status" value="1"/>
</dbReference>
<dbReference type="Proteomes" id="UP000242520">
    <property type="component" value="Unassembled WGS sequence"/>
</dbReference>
<dbReference type="InterPro" id="IPR013407">
    <property type="entry name" value="CRISPR-assoc_prot_Cmr2"/>
</dbReference>
<sequence>MNQYLLVTIGPVQSYIAQSRKIKDFFNSSKIIGDILRKIVEKLYLKCKYTYIDIEIILPSMKIEEYCQEGRSIPNYFIVEFRRNNSIFSDIENEVIRIYKEVIDDFVKKIKYKFNIEERDYKILQEHISDVFDIYSVKVESDDYKKAYNELYEKLEMYKNVRSFNHYLTGEVGKKCILCGRRNVKKFLFKEEHLCYSCWLKRIYSEESEKENFPSTVGIAVMGWENKNDEICLKEFKNKIKEMLETTELDKACYYYRDVILNEVKKNDKVKTCENIFANYHEKLFSKYEPTKYYALVKCDIDDLGKWMSGNYFQTDDFLTEQKNLSEKIIEFGKIIEKEFIDKKLGRTIYTGGDDFLLFVTLEELFNVIKLLDNGVERINTELKNYNKKLTISKSITIAHYTTPLQNVINITTSTLEQVKEKFKESELSKVISKNGTAITFITRSNTYRTTMFKNTIKINVDILKAFIDEFKENNISKSFITQLEMNLKEVDAVIEYGEMLNMKQIFESEARRLLARKSEDELNVVDILLELLNQGTIELGANSYRLDYNNVFNFLHVISNISRELLKGE</sequence>
<gene>
    <name evidence="4" type="ORF">SAMN02744040_02288</name>
</gene>
<dbReference type="InterPro" id="IPR038242">
    <property type="entry name" value="Cmr2_N"/>
</dbReference>
<dbReference type="InterPro" id="IPR024615">
    <property type="entry name" value="CRISPR-assoc_Cmr2_N"/>
</dbReference>
<dbReference type="RefSeq" id="WP_072726505.1">
    <property type="nucleotide sequence ID" value="NZ_FQXH01000042.1"/>
</dbReference>
<reference evidence="5" key="1">
    <citation type="submission" date="2016-11" db="EMBL/GenBank/DDBJ databases">
        <authorList>
            <person name="Varghese N."/>
            <person name="Submissions S."/>
        </authorList>
    </citation>
    <scope>NUCLEOTIDE SEQUENCE [LARGE SCALE GENOMIC DNA]</scope>
    <source>
        <strain evidence="5">DSM 15285</strain>
    </source>
</reference>
<dbReference type="OrthoDB" id="9758700at2"/>
<proteinExistence type="predicted"/>
<dbReference type="GO" id="GO:0000166">
    <property type="term" value="F:nucleotide binding"/>
    <property type="evidence" value="ECO:0007669"/>
    <property type="project" value="UniProtKB-KW"/>
</dbReference>
<dbReference type="NCBIfam" id="TIGR02577">
    <property type="entry name" value="cas_TM1794_Cmr2"/>
    <property type="match status" value="1"/>
</dbReference>
<dbReference type="GO" id="GO:0051607">
    <property type="term" value="P:defense response to virus"/>
    <property type="evidence" value="ECO:0007669"/>
    <property type="project" value="UniProtKB-KW"/>
</dbReference>
<accession>A0A1M5TT19</accession>
<dbReference type="STRING" id="1123350.SAMN02744040_02288"/>
<evidence type="ECO:0000256" key="2">
    <source>
        <dbReference type="ARBA" id="ARBA00023118"/>
    </source>
</evidence>
<dbReference type="Gene3D" id="3.30.70.270">
    <property type="match status" value="1"/>
</dbReference>
<evidence type="ECO:0000259" key="3">
    <source>
        <dbReference type="PROSITE" id="PS50887"/>
    </source>
</evidence>
<dbReference type="InterPro" id="IPR000160">
    <property type="entry name" value="GGDEF_dom"/>
</dbReference>
<dbReference type="AlphaFoldDB" id="A0A1M5TT19"/>
<organism evidence="4 5">
    <name type="scientific">Tepidibacter thalassicus DSM 15285</name>
    <dbReference type="NCBI Taxonomy" id="1123350"/>
    <lineage>
        <taxon>Bacteria</taxon>
        <taxon>Bacillati</taxon>
        <taxon>Bacillota</taxon>
        <taxon>Clostridia</taxon>
        <taxon>Peptostreptococcales</taxon>
        <taxon>Peptostreptococcaceae</taxon>
        <taxon>Tepidibacter</taxon>
    </lineage>
</organism>
<keyword evidence="5" id="KW-1185">Reference proteome</keyword>
<dbReference type="InterPro" id="IPR054767">
    <property type="entry name" value="Cas10-Cmr2_palm2"/>
</dbReference>